<dbReference type="AlphaFoldDB" id="A0A151GHK6"/>
<dbReference type="InterPro" id="IPR012951">
    <property type="entry name" value="BBE"/>
</dbReference>
<protein>
    <submittedName>
        <fullName evidence="5">FAD binding domain-containing protein</fullName>
    </submittedName>
</protein>
<dbReference type="STRING" id="98403.A0A151GHK6"/>
<dbReference type="PANTHER" id="PTHR13878">
    <property type="entry name" value="GULONOLACTONE OXIDASE"/>
    <property type="match status" value="1"/>
</dbReference>
<evidence type="ECO:0000256" key="1">
    <source>
        <dbReference type="ARBA" id="ARBA00005466"/>
    </source>
</evidence>
<dbReference type="InParanoid" id="A0A151GHK6"/>
<gene>
    <name evidence="5" type="ORF">DCS_03522</name>
</gene>
<sequence length="597" mass="64759">MTRGWILTWIASLAVAGCARPSTTGCKPYPGSPDWPAAEAWRRLNETLGGRLLSPSPPAAACHRDRPEYDAARCAEISKRWVTFDWHTQDPVSNCWSQFSNDTCLPDGPSCSGQGYPPFVVNATTARHVKAGIDFARKYNVRLLVKGTGHDDNGRSIAPGALSIWTHHMKEIEYHASEFRLAGSGRCIQGSAVTVGAGNQMYDIYVATARYNKTIVGGGGKSVGVGGYLSGGGHSILGARYGLGADNVLEMQLVTPGGDIVTANEDQHSDLFWAMRGTTKADPDPDSVQGGGSTFGAMTSVTLKAHPSPSIAYITWYAYMSADSPVAFDLVGYVLSQFPTLMDEGVSGYQYIFDKMPNPLPGDGQPKVISGLIGGFMLQDVTDATKLEALLKPVEDAIGRRWNGTAHIVKETKLYASFLDWFDVNYDQGVAGGNVYRTSRLVDRKALTGDPKALGEAYRAATKAAGAVTAYMVAGKAVQKARPRGGGNAVNPAWRQAYLQSLTGVTYPSFNQTAERTTIEALDVTLDPLKALTPTMGAYINEGWLFEKDWQKTFWGSNYARLHRIKKQVDPTNVFVCFPCVGSEGWFQRDDGRLCRR</sequence>
<feature type="signal peptide" evidence="3">
    <location>
        <begin position="1"/>
        <end position="19"/>
    </location>
</feature>
<keyword evidence="3" id="KW-0732">Signal</keyword>
<dbReference type="InterPro" id="IPR036318">
    <property type="entry name" value="FAD-bd_PCMH-like_sf"/>
</dbReference>
<evidence type="ECO:0000259" key="4">
    <source>
        <dbReference type="PROSITE" id="PS51387"/>
    </source>
</evidence>
<reference evidence="5 6" key="1">
    <citation type="journal article" date="2016" name="Sci. Rep.">
        <title>Insights into Adaptations to a Near-Obligate Nematode Endoparasitic Lifestyle from the Finished Genome of Drechmeria coniospora.</title>
        <authorList>
            <person name="Zhang L."/>
            <person name="Zhou Z."/>
            <person name="Guo Q."/>
            <person name="Fokkens L."/>
            <person name="Miskei M."/>
            <person name="Pocsi I."/>
            <person name="Zhang W."/>
            <person name="Chen M."/>
            <person name="Wang L."/>
            <person name="Sun Y."/>
            <person name="Donzelli B.G."/>
            <person name="Gibson D.M."/>
            <person name="Nelson D.R."/>
            <person name="Luo J.G."/>
            <person name="Rep M."/>
            <person name="Liu H."/>
            <person name="Yang S."/>
            <person name="Wang J."/>
            <person name="Krasnoff S.B."/>
            <person name="Xu Y."/>
            <person name="Molnar I."/>
            <person name="Lin M."/>
        </authorList>
    </citation>
    <scope>NUCLEOTIDE SEQUENCE [LARGE SCALE GENOMIC DNA]</scope>
    <source>
        <strain evidence="5 6">ARSEF 6962</strain>
    </source>
</reference>
<comment type="similarity">
    <text evidence="1">Belongs to the oxygen-dependent FAD-linked oxidoreductase family.</text>
</comment>
<dbReference type="Pfam" id="PF01565">
    <property type="entry name" value="FAD_binding_4"/>
    <property type="match status" value="1"/>
</dbReference>
<dbReference type="SUPFAM" id="SSF56176">
    <property type="entry name" value="FAD-binding/transporter-associated domain-like"/>
    <property type="match status" value="1"/>
</dbReference>
<dbReference type="Proteomes" id="UP000076580">
    <property type="component" value="Chromosome 02"/>
</dbReference>
<dbReference type="PANTHER" id="PTHR13878:SF91">
    <property type="entry name" value="FAD BINDING DOMAIN PROTEIN (AFU_ORTHOLOGUE AFUA_6G12070)-RELATED"/>
    <property type="match status" value="1"/>
</dbReference>
<feature type="chain" id="PRO_5007580514" evidence="3">
    <location>
        <begin position="20"/>
        <end position="597"/>
    </location>
</feature>
<dbReference type="InterPro" id="IPR016166">
    <property type="entry name" value="FAD-bd_PCMH"/>
</dbReference>
<feature type="domain" description="FAD-binding PCMH-type" evidence="4">
    <location>
        <begin position="113"/>
        <end position="308"/>
    </location>
</feature>
<dbReference type="Pfam" id="PF08031">
    <property type="entry name" value="BBE"/>
    <property type="match status" value="1"/>
</dbReference>
<name>A0A151GHK6_DRECN</name>
<organism evidence="5 6">
    <name type="scientific">Drechmeria coniospora</name>
    <name type="common">Nematophagous fungus</name>
    <name type="synonym">Meria coniospora</name>
    <dbReference type="NCBI Taxonomy" id="98403"/>
    <lineage>
        <taxon>Eukaryota</taxon>
        <taxon>Fungi</taxon>
        <taxon>Dikarya</taxon>
        <taxon>Ascomycota</taxon>
        <taxon>Pezizomycotina</taxon>
        <taxon>Sordariomycetes</taxon>
        <taxon>Hypocreomycetidae</taxon>
        <taxon>Hypocreales</taxon>
        <taxon>Ophiocordycipitaceae</taxon>
        <taxon>Drechmeria</taxon>
    </lineage>
</organism>
<dbReference type="GO" id="GO:0016491">
    <property type="term" value="F:oxidoreductase activity"/>
    <property type="evidence" value="ECO:0007669"/>
    <property type="project" value="UniProtKB-KW"/>
</dbReference>
<keyword evidence="2" id="KW-0560">Oxidoreductase</keyword>
<evidence type="ECO:0000313" key="5">
    <source>
        <dbReference type="EMBL" id="KYK56522.1"/>
    </source>
</evidence>
<dbReference type="InterPro" id="IPR050432">
    <property type="entry name" value="FAD-linked_Oxidoreductases_BP"/>
</dbReference>
<keyword evidence="6" id="KW-1185">Reference proteome</keyword>
<dbReference type="RefSeq" id="XP_040655874.1">
    <property type="nucleotide sequence ID" value="XM_040800841.1"/>
</dbReference>
<dbReference type="EMBL" id="LAYC01000002">
    <property type="protein sequence ID" value="KYK56522.1"/>
    <property type="molecule type" value="Genomic_DNA"/>
</dbReference>
<accession>A0A151GHK6</accession>
<dbReference type="GO" id="GO:0071949">
    <property type="term" value="F:FAD binding"/>
    <property type="evidence" value="ECO:0007669"/>
    <property type="project" value="InterPro"/>
</dbReference>
<dbReference type="PROSITE" id="PS51257">
    <property type="entry name" value="PROKAR_LIPOPROTEIN"/>
    <property type="match status" value="1"/>
</dbReference>
<evidence type="ECO:0000256" key="3">
    <source>
        <dbReference type="SAM" id="SignalP"/>
    </source>
</evidence>
<dbReference type="GeneID" id="63716165"/>
<dbReference type="InterPro" id="IPR016169">
    <property type="entry name" value="FAD-bd_PCMH_sub2"/>
</dbReference>
<dbReference type="Gene3D" id="3.30.465.10">
    <property type="match status" value="2"/>
</dbReference>
<evidence type="ECO:0000256" key="2">
    <source>
        <dbReference type="ARBA" id="ARBA00023002"/>
    </source>
</evidence>
<proteinExistence type="inferred from homology"/>
<evidence type="ECO:0000313" key="6">
    <source>
        <dbReference type="Proteomes" id="UP000076580"/>
    </source>
</evidence>
<dbReference type="PROSITE" id="PS51387">
    <property type="entry name" value="FAD_PCMH"/>
    <property type="match status" value="1"/>
</dbReference>
<comment type="caution">
    <text evidence="5">The sequence shown here is derived from an EMBL/GenBank/DDBJ whole genome shotgun (WGS) entry which is preliminary data.</text>
</comment>
<dbReference type="InterPro" id="IPR006094">
    <property type="entry name" value="Oxid_FAD_bind_N"/>
</dbReference>